<gene>
    <name evidence="1" type="ORF">B1A_18104</name>
</gene>
<protein>
    <recommendedName>
        <fullName evidence="2">Flagellar biosynthesis regulator FlhF</fullName>
    </recommendedName>
</protein>
<reference evidence="1" key="2">
    <citation type="journal article" date="2014" name="ISME J.">
        <title>Microbial stratification in low pH oxic and suboxic macroscopic growths along an acid mine drainage.</title>
        <authorList>
            <person name="Mendez-Garcia C."/>
            <person name="Mesa V."/>
            <person name="Sprenger R.R."/>
            <person name="Richter M."/>
            <person name="Diez M.S."/>
            <person name="Solano J."/>
            <person name="Bargiela R."/>
            <person name="Golyshina O.V."/>
            <person name="Manteca A."/>
            <person name="Ramos J.L."/>
            <person name="Gallego J.R."/>
            <person name="Llorente I."/>
            <person name="Martins Dos Santos V.A."/>
            <person name="Jensen O.N."/>
            <person name="Pelaez A.I."/>
            <person name="Sanchez J."/>
            <person name="Ferrer M."/>
        </authorList>
    </citation>
    <scope>NUCLEOTIDE SEQUENCE</scope>
</reference>
<organism evidence="1">
    <name type="scientific">mine drainage metagenome</name>
    <dbReference type="NCBI Taxonomy" id="410659"/>
    <lineage>
        <taxon>unclassified sequences</taxon>
        <taxon>metagenomes</taxon>
        <taxon>ecological metagenomes</taxon>
    </lineage>
</organism>
<accession>T0YV36</accession>
<evidence type="ECO:0008006" key="2">
    <source>
        <dbReference type="Google" id="ProtNLM"/>
    </source>
</evidence>
<dbReference type="AlphaFoldDB" id="T0YV36"/>
<evidence type="ECO:0000313" key="1">
    <source>
        <dbReference type="EMBL" id="EQD35807.1"/>
    </source>
</evidence>
<reference evidence="1" key="1">
    <citation type="submission" date="2013-08" db="EMBL/GenBank/DDBJ databases">
        <authorList>
            <person name="Mendez C."/>
            <person name="Richter M."/>
            <person name="Ferrer M."/>
            <person name="Sanchez J."/>
        </authorList>
    </citation>
    <scope>NUCLEOTIDE SEQUENCE</scope>
</reference>
<dbReference type="EMBL" id="AUZX01013342">
    <property type="protein sequence ID" value="EQD35807.1"/>
    <property type="molecule type" value="Genomic_DNA"/>
</dbReference>
<name>T0YV36_9ZZZZ</name>
<comment type="caution">
    <text evidence="1">The sequence shown here is derived from an EMBL/GenBank/DDBJ whole genome shotgun (WGS) entry which is preliminary data.</text>
</comment>
<feature type="non-terminal residue" evidence="1">
    <location>
        <position position="55"/>
    </location>
</feature>
<sequence length="55" mass="6199">MKIVRHTAREMRHALRAIREQLGEDAVILSSRRGPDGVEVTAAVDFDARRLEDIA</sequence>
<proteinExistence type="predicted"/>